<feature type="compositionally biased region" description="Polar residues" evidence="6">
    <location>
        <begin position="74"/>
        <end position="85"/>
    </location>
</feature>
<accession>A0ABV0Q3T6</accession>
<keyword evidence="4" id="KW-1133">Transmembrane helix</keyword>
<evidence type="ECO:0000313" key="10">
    <source>
        <dbReference type="Proteomes" id="UP001434883"/>
    </source>
</evidence>
<gene>
    <name evidence="9" type="ORF">XENOCAPTIV_019187</name>
</gene>
<proteinExistence type="inferred from homology"/>
<dbReference type="InterPro" id="IPR039500">
    <property type="entry name" value="EVA1_dom"/>
</dbReference>
<dbReference type="PANTHER" id="PTHR48422">
    <property type="entry name" value="PROTEIN EVA-1 HOMOLOG B-RELATED"/>
    <property type="match status" value="1"/>
</dbReference>
<evidence type="ECO:0000256" key="5">
    <source>
        <dbReference type="ARBA" id="ARBA00023136"/>
    </source>
</evidence>
<evidence type="ECO:0000259" key="8">
    <source>
        <dbReference type="Pfam" id="PF14851"/>
    </source>
</evidence>
<keyword evidence="10" id="KW-1185">Reference proteome</keyword>
<keyword evidence="3" id="KW-0812">Transmembrane</keyword>
<feature type="chain" id="PRO_5045216634" description="EVA1 domain-containing protein" evidence="7">
    <location>
        <begin position="21"/>
        <end position="213"/>
    </location>
</feature>
<dbReference type="Proteomes" id="UP001434883">
    <property type="component" value="Unassembled WGS sequence"/>
</dbReference>
<name>A0ABV0Q3T6_9TELE</name>
<evidence type="ECO:0000313" key="9">
    <source>
        <dbReference type="EMBL" id="MEQ2190454.1"/>
    </source>
</evidence>
<protein>
    <recommendedName>
        <fullName evidence="8">EVA1 domain-containing protein</fullName>
    </recommendedName>
</protein>
<evidence type="ECO:0000256" key="7">
    <source>
        <dbReference type="SAM" id="SignalP"/>
    </source>
</evidence>
<evidence type="ECO:0000256" key="3">
    <source>
        <dbReference type="ARBA" id="ARBA00022692"/>
    </source>
</evidence>
<dbReference type="PANTHER" id="PTHR48422:SF2">
    <property type="entry name" value="PROTEIN EVA-1 HOMOLOG B"/>
    <property type="match status" value="1"/>
</dbReference>
<evidence type="ECO:0000256" key="2">
    <source>
        <dbReference type="ARBA" id="ARBA00006023"/>
    </source>
</evidence>
<reference evidence="9 10" key="1">
    <citation type="submission" date="2021-06" db="EMBL/GenBank/DDBJ databases">
        <authorList>
            <person name="Palmer J.M."/>
        </authorList>
    </citation>
    <scope>NUCLEOTIDE SEQUENCE [LARGE SCALE GENOMIC DNA]</scope>
    <source>
        <strain evidence="9 10">XC_2019</strain>
        <tissue evidence="9">Muscle</tissue>
    </source>
</reference>
<feature type="region of interest" description="Disordered" evidence="6">
    <location>
        <begin position="192"/>
        <end position="213"/>
    </location>
</feature>
<keyword evidence="5" id="KW-0472">Membrane</keyword>
<feature type="signal peptide" evidence="7">
    <location>
        <begin position="1"/>
        <end position="20"/>
    </location>
</feature>
<feature type="compositionally biased region" description="Acidic residues" evidence="6">
    <location>
        <begin position="42"/>
        <end position="56"/>
    </location>
</feature>
<evidence type="ECO:0000256" key="6">
    <source>
        <dbReference type="SAM" id="MobiDB-lite"/>
    </source>
</evidence>
<comment type="caution">
    <text evidence="9">The sequence shown here is derived from an EMBL/GenBank/DDBJ whole genome shotgun (WGS) entry which is preliminary data.</text>
</comment>
<keyword evidence="7" id="KW-0732">Signal</keyword>
<dbReference type="InterPro" id="IPR052461">
    <property type="entry name" value="EVA1_A/B"/>
</dbReference>
<feature type="domain" description="EVA1" evidence="8">
    <location>
        <begin position="1"/>
        <end position="130"/>
    </location>
</feature>
<organism evidence="9 10">
    <name type="scientific">Xenoophorus captivus</name>
    <dbReference type="NCBI Taxonomy" id="1517983"/>
    <lineage>
        <taxon>Eukaryota</taxon>
        <taxon>Metazoa</taxon>
        <taxon>Chordata</taxon>
        <taxon>Craniata</taxon>
        <taxon>Vertebrata</taxon>
        <taxon>Euteleostomi</taxon>
        <taxon>Actinopterygii</taxon>
        <taxon>Neopterygii</taxon>
        <taxon>Teleostei</taxon>
        <taxon>Neoteleostei</taxon>
        <taxon>Acanthomorphata</taxon>
        <taxon>Ovalentaria</taxon>
        <taxon>Atherinomorphae</taxon>
        <taxon>Cyprinodontiformes</taxon>
        <taxon>Goodeidae</taxon>
        <taxon>Xenoophorus</taxon>
    </lineage>
</organism>
<sequence>MGVSFGLFMALCLLIAGIACKTHRFRRPPPTPEMRQLRESSKDEEEEEESMSEVDGMESGLESESKVTAGPLSERSSPSNGTLRSLNVFTSAEELEKARRLEERERIVREIWRNGQPDILVTGTGTIGRVFNPSSRGRSTHLWVSTKLNEESSSVPKTQMNFSQILSPTHHFLCSSYNPDLLRQSAPDVFYSEPSGVTQSKDPGEGLVSQDFH</sequence>
<feature type="region of interest" description="Disordered" evidence="6">
    <location>
        <begin position="24"/>
        <end position="85"/>
    </location>
</feature>
<comment type="similarity">
    <text evidence="2">Belongs to the EVA1 family.</text>
</comment>
<evidence type="ECO:0000256" key="4">
    <source>
        <dbReference type="ARBA" id="ARBA00022989"/>
    </source>
</evidence>
<dbReference type="Pfam" id="PF14851">
    <property type="entry name" value="FAM176"/>
    <property type="match status" value="1"/>
</dbReference>
<dbReference type="EMBL" id="JAHRIN010000039">
    <property type="protein sequence ID" value="MEQ2190454.1"/>
    <property type="molecule type" value="Genomic_DNA"/>
</dbReference>
<comment type="subcellular location">
    <subcellularLocation>
        <location evidence="1">Membrane</location>
        <topology evidence="1">Single-pass membrane protein</topology>
    </subcellularLocation>
</comment>
<evidence type="ECO:0000256" key="1">
    <source>
        <dbReference type="ARBA" id="ARBA00004167"/>
    </source>
</evidence>